<dbReference type="Proteomes" id="UP000001929">
    <property type="component" value="Chromosome"/>
</dbReference>
<accession>Q2RRB4</accession>
<dbReference type="AlphaFoldDB" id="Q2RRB4"/>
<evidence type="ECO:0000313" key="2">
    <source>
        <dbReference type="Proteomes" id="UP000001929"/>
    </source>
</evidence>
<proteinExistence type="predicted"/>
<dbReference type="PATRIC" id="fig|269796.9.peg.2638"/>
<dbReference type="EnsemblBacteria" id="ABC23331">
    <property type="protein sequence ID" value="ABC23331"/>
    <property type="gene ID" value="Rru_A2531"/>
</dbReference>
<dbReference type="KEGG" id="rru:Rru_A2531"/>
<evidence type="ECO:0000313" key="1">
    <source>
        <dbReference type="EMBL" id="ABC23331.1"/>
    </source>
</evidence>
<keyword evidence="2" id="KW-1185">Reference proteome</keyword>
<name>Q2RRB4_RHORT</name>
<dbReference type="STRING" id="269796.Rru_A2531"/>
<dbReference type="HOGENOM" id="CLU_2370961_0_0_5"/>
<gene>
    <name evidence="1" type="ordered locus">Rru_A2531</name>
</gene>
<organism evidence="1 2">
    <name type="scientific">Rhodospirillum rubrum (strain ATCC 11170 / ATH 1.1.1 / DSM 467 / LMG 4362 / NCIMB 8255 / S1)</name>
    <dbReference type="NCBI Taxonomy" id="269796"/>
    <lineage>
        <taxon>Bacteria</taxon>
        <taxon>Pseudomonadati</taxon>
        <taxon>Pseudomonadota</taxon>
        <taxon>Alphaproteobacteria</taxon>
        <taxon>Rhodospirillales</taxon>
        <taxon>Rhodospirillaceae</taxon>
        <taxon>Rhodospirillum</taxon>
    </lineage>
</organism>
<sequence length="95" mass="10174">MPHSPQPGSPARPLPDEQILDRSSALLRRCGEGLARATPEDLLAMIVDLRQDLAGLQGLRDELAGRLDAVQRHKAPGRAYARAATLGTAKPGESR</sequence>
<reference evidence="1 2" key="1">
    <citation type="journal article" date="2011" name="Stand. Genomic Sci.">
        <title>Complete genome sequence of Rhodospirillum rubrum type strain (S1).</title>
        <authorList>
            <person name="Munk A.C."/>
            <person name="Copeland A."/>
            <person name="Lucas S."/>
            <person name="Lapidus A."/>
            <person name="Del Rio T.G."/>
            <person name="Barry K."/>
            <person name="Detter J.C."/>
            <person name="Hammon N."/>
            <person name="Israni S."/>
            <person name="Pitluck S."/>
            <person name="Brettin T."/>
            <person name="Bruce D."/>
            <person name="Han C."/>
            <person name="Tapia R."/>
            <person name="Gilna P."/>
            <person name="Schmutz J."/>
            <person name="Larimer F."/>
            <person name="Land M."/>
            <person name="Kyrpides N.C."/>
            <person name="Mavromatis K."/>
            <person name="Richardson P."/>
            <person name="Rohde M."/>
            <person name="Goker M."/>
            <person name="Klenk H.P."/>
            <person name="Zhang Y."/>
            <person name="Roberts G.P."/>
            <person name="Reslewic S."/>
            <person name="Schwartz D.C."/>
        </authorList>
    </citation>
    <scope>NUCLEOTIDE SEQUENCE [LARGE SCALE GENOMIC DNA]</scope>
    <source>
        <strain evidence="2">ATCC 11170 / ATH 1.1.1 / DSM 467 / LMG 4362 / NCIMB 8255 / S1</strain>
    </source>
</reference>
<protein>
    <submittedName>
        <fullName evidence="1">Uncharacterized protein</fullName>
    </submittedName>
</protein>
<dbReference type="RefSeq" id="WP_011390284.1">
    <property type="nucleotide sequence ID" value="NC_007643.1"/>
</dbReference>
<dbReference type="EMBL" id="CP000230">
    <property type="protein sequence ID" value="ABC23331.1"/>
    <property type="molecule type" value="Genomic_DNA"/>
</dbReference>